<dbReference type="SUPFAM" id="SSF46785">
    <property type="entry name" value="Winged helix' DNA-binding domain"/>
    <property type="match status" value="1"/>
</dbReference>
<feature type="domain" description="HTH crp-type" evidence="2">
    <location>
        <begin position="40"/>
        <end position="100"/>
    </location>
</feature>
<dbReference type="PANTHER" id="PTHR18964:SF149">
    <property type="entry name" value="BIFUNCTIONAL UDP-N-ACETYLGLUCOSAMINE 2-EPIMERASE_N-ACETYLMANNOSAMINE KINASE"/>
    <property type="match status" value="1"/>
</dbReference>
<comment type="similarity">
    <text evidence="1">Belongs to the ROK (NagC/XylR) family.</text>
</comment>
<gene>
    <name evidence="3" type="ORF">QQ002_04095</name>
</gene>
<dbReference type="InterPro" id="IPR036388">
    <property type="entry name" value="WH-like_DNA-bd_sf"/>
</dbReference>
<name>A0AB35MG18_9MICO</name>
<dbReference type="Gene3D" id="1.10.10.10">
    <property type="entry name" value="Winged helix-like DNA-binding domain superfamily/Winged helix DNA-binding domain"/>
    <property type="match status" value="1"/>
</dbReference>
<dbReference type="PROSITE" id="PS01125">
    <property type="entry name" value="ROK"/>
    <property type="match status" value="1"/>
</dbReference>
<dbReference type="InterPro" id="IPR000835">
    <property type="entry name" value="HTH_MarR-typ"/>
</dbReference>
<proteinExistence type="inferred from homology"/>
<dbReference type="InterPro" id="IPR000600">
    <property type="entry name" value="ROK"/>
</dbReference>
<evidence type="ECO:0000313" key="3">
    <source>
        <dbReference type="EMBL" id="MDN4482720.1"/>
    </source>
</evidence>
<dbReference type="RefSeq" id="WP_301159793.1">
    <property type="nucleotide sequence ID" value="NZ_JAUHQB010000002.1"/>
</dbReference>
<reference evidence="3 4" key="1">
    <citation type="submission" date="2023-06" db="EMBL/GenBank/DDBJ databases">
        <title>SYSU T0a273.</title>
        <authorList>
            <person name="Gao L."/>
            <person name="Fang B.-Z."/>
            <person name="Li W.-J."/>
        </authorList>
    </citation>
    <scope>NUCLEOTIDE SEQUENCE [LARGE SCALE GENOMIC DNA]</scope>
    <source>
        <strain evidence="3 4">SYSU T0a273</strain>
    </source>
</reference>
<evidence type="ECO:0000259" key="2">
    <source>
        <dbReference type="SMART" id="SM00419"/>
    </source>
</evidence>
<dbReference type="InterPro" id="IPR049874">
    <property type="entry name" value="ROK_cs"/>
</dbReference>
<dbReference type="Proteomes" id="UP001172756">
    <property type="component" value="Unassembled WGS sequence"/>
</dbReference>
<dbReference type="GO" id="GO:0006355">
    <property type="term" value="P:regulation of DNA-templated transcription"/>
    <property type="evidence" value="ECO:0007669"/>
    <property type="project" value="InterPro"/>
</dbReference>
<dbReference type="Gene3D" id="3.30.420.40">
    <property type="match status" value="2"/>
</dbReference>
<protein>
    <submittedName>
        <fullName evidence="3">ROK family transcriptional regulator</fullName>
    </submittedName>
</protein>
<dbReference type="GO" id="GO:0003677">
    <property type="term" value="F:DNA binding"/>
    <property type="evidence" value="ECO:0007669"/>
    <property type="project" value="InterPro"/>
</dbReference>
<comment type="caution">
    <text evidence="3">The sequence shown here is derived from an EMBL/GenBank/DDBJ whole genome shotgun (WGS) entry which is preliminary data.</text>
</comment>
<accession>A0AB35MG18</accession>
<dbReference type="Pfam" id="PF12802">
    <property type="entry name" value="MarR_2"/>
    <property type="match status" value="1"/>
</dbReference>
<evidence type="ECO:0000313" key="4">
    <source>
        <dbReference type="Proteomes" id="UP001172756"/>
    </source>
</evidence>
<sequence>MAPEVTSATQPSPARQRRFASVARQDARLTPERARSHNRALVLQELYRPGNLSRADLARAVGLTRVTISDLVADLIEEGLVVELGQRADSRPGKPATLLDINRSGFSIVALDLSYDSLFRGVVTDLDGVVLVRDQLSVPGVTGDAAVDAVAQLLARLADRAPAAILGVGVGSPGIVDQGGTVLSAPNLGWSDLPLQTILAERSGLPVTVANDANAAALAERTFGGVQDDSILVRVGRGVGSGLIVGGTLVQGAHSAAGELGHVVVGTDGGELCACGKVGCLETWLAIPRLQSRLEGVADDAARAVALAAAGERLGIALAPVVGALNLAEVVLSGPLDTLDGTLLAATADTIRARTMADSHGGPTVRMTTLGRDIVVLGAAVMVLTGQLGVS</sequence>
<dbReference type="SUPFAM" id="SSF53067">
    <property type="entry name" value="Actin-like ATPase domain"/>
    <property type="match status" value="1"/>
</dbReference>
<dbReference type="EMBL" id="JAUHQB010000002">
    <property type="protein sequence ID" value="MDN4482720.1"/>
    <property type="molecule type" value="Genomic_DNA"/>
</dbReference>
<dbReference type="Pfam" id="PF00480">
    <property type="entry name" value="ROK"/>
    <property type="match status" value="1"/>
</dbReference>
<dbReference type="SMART" id="SM00419">
    <property type="entry name" value="HTH_CRP"/>
    <property type="match status" value="1"/>
</dbReference>
<organism evidence="3 4">
    <name type="scientific">Demequina lignilytica</name>
    <dbReference type="NCBI Taxonomy" id="3051663"/>
    <lineage>
        <taxon>Bacteria</taxon>
        <taxon>Bacillati</taxon>
        <taxon>Actinomycetota</taxon>
        <taxon>Actinomycetes</taxon>
        <taxon>Micrococcales</taxon>
        <taxon>Demequinaceae</taxon>
        <taxon>Demequina</taxon>
    </lineage>
</organism>
<evidence type="ECO:0000256" key="1">
    <source>
        <dbReference type="ARBA" id="ARBA00006479"/>
    </source>
</evidence>
<dbReference type="InterPro" id="IPR036390">
    <property type="entry name" value="WH_DNA-bd_sf"/>
</dbReference>
<dbReference type="InterPro" id="IPR012318">
    <property type="entry name" value="HTH_CRP"/>
</dbReference>
<dbReference type="InterPro" id="IPR043129">
    <property type="entry name" value="ATPase_NBD"/>
</dbReference>
<dbReference type="AlphaFoldDB" id="A0AB35MG18"/>
<dbReference type="PANTHER" id="PTHR18964">
    <property type="entry name" value="ROK (REPRESSOR, ORF, KINASE) FAMILY"/>
    <property type="match status" value="1"/>
</dbReference>